<protein>
    <submittedName>
        <fullName evidence="2">Uncharacterized protein</fullName>
    </submittedName>
</protein>
<dbReference type="EMBL" id="JASPKY010000373">
    <property type="protein sequence ID" value="KAK9703310.1"/>
    <property type="molecule type" value="Genomic_DNA"/>
</dbReference>
<evidence type="ECO:0000256" key="1">
    <source>
        <dbReference type="SAM" id="Phobius"/>
    </source>
</evidence>
<dbReference type="Proteomes" id="UP001458880">
    <property type="component" value="Unassembled WGS sequence"/>
</dbReference>
<feature type="transmembrane region" description="Helical" evidence="1">
    <location>
        <begin position="343"/>
        <end position="367"/>
    </location>
</feature>
<proteinExistence type="predicted"/>
<gene>
    <name evidence="2" type="ORF">QE152_g29427</name>
</gene>
<evidence type="ECO:0000313" key="3">
    <source>
        <dbReference type="Proteomes" id="UP001458880"/>
    </source>
</evidence>
<organism evidence="2 3">
    <name type="scientific">Popillia japonica</name>
    <name type="common">Japanese beetle</name>
    <dbReference type="NCBI Taxonomy" id="7064"/>
    <lineage>
        <taxon>Eukaryota</taxon>
        <taxon>Metazoa</taxon>
        <taxon>Ecdysozoa</taxon>
        <taxon>Arthropoda</taxon>
        <taxon>Hexapoda</taxon>
        <taxon>Insecta</taxon>
        <taxon>Pterygota</taxon>
        <taxon>Neoptera</taxon>
        <taxon>Endopterygota</taxon>
        <taxon>Coleoptera</taxon>
        <taxon>Polyphaga</taxon>
        <taxon>Scarabaeiformia</taxon>
        <taxon>Scarabaeidae</taxon>
        <taxon>Rutelinae</taxon>
        <taxon>Popillia</taxon>
    </lineage>
</organism>
<name>A0AAW1JIC9_POPJA</name>
<reference evidence="2 3" key="1">
    <citation type="journal article" date="2024" name="BMC Genomics">
        <title>De novo assembly and annotation of Popillia japonica's genome with initial clues to its potential as an invasive pest.</title>
        <authorList>
            <person name="Cucini C."/>
            <person name="Boschi S."/>
            <person name="Funari R."/>
            <person name="Cardaioli E."/>
            <person name="Iannotti N."/>
            <person name="Marturano G."/>
            <person name="Paoli F."/>
            <person name="Bruttini M."/>
            <person name="Carapelli A."/>
            <person name="Frati F."/>
            <person name="Nardi F."/>
        </authorList>
    </citation>
    <scope>NUCLEOTIDE SEQUENCE [LARGE SCALE GENOMIC DNA]</scope>
    <source>
        <strain evidence="2">DMR45628</strain>
    </source>
</reference>
<dbReference type="AlphaFoldDB" id="A0AAW1JIC9"/>
<sequence length="412" mass="47229">MEIYHRSAKKYVVHHIDPKPLDVFMVMLLTQLPKIVYPNANSETFRCLHGYAFDAITQDCVPKCEQSCNEGFCTFCICYGFNKRNFKFNYFANGTECARISKAVTCDDETCTWAPMETCHAYYVFNPLDSYECIPRCVPDLCKNGRCTLYGYCSCDAGYRPDPINPMTCIEIPNYTCKNITQEIETSKINNETAVADCSHYRNDTTYSANSTNPCECADGNDTNKTINNTSESQFNKQDIAVRMVPNRFTLYISILASVIAILLIAVFVLTFIIIKMKKQKSMVALYWLPTKNYRYYPDPSNPMACMRMPNYNKKNKCNNTVQQSTISKTSEETSVATYIFNLYIYTLTSIIAILLIVVFILTFIIIRIKKQASMRKEEAETDDSNYYSSIAYHKKSKDVSIENSDLYGDRQ</sequence>
<keyword evidence="1" id="KW-0812">Transmembrane</keyword>
<feature type="transmembrane region" description="Helical" evidence="1">
    <location>
        <begin position="249"/>
        <end position="275"/>
    </location>
</feature>
<keyword evidence="1" id="KW-1133">Transmembrane helix</keyword>
<keyword evidence="3" id="KW-1185">Reference proteome</keyword>
<accession>A0AAW1JIC9</accession>
<evidence type="ECO:0000313" key="2">
    <source>
        <dbReference type="EMBL" id="KAK9703310.1"/>
    </source>
</evidence>
<keyword evidence="1" id="KW-0472">Membrane</keyword>
<comment type="caution">
    <text evidence="2">The sequence shown here is derived from an EMBL/GenBank/DDBJ whole genome shotgun (WGS) entry which is preliminary data.</text>
</comment>